<reference evidence="1" key="2">
    <citation type="journal article" date="2022" name="Microbiol. Resour. Announc.">
        <title>Whole-Genome Sequence of Entomortierella parvispora E1425, a Mucoromycotan Fungus Associated with Burkholderiaceae-Related Endosymbiotic Bacteria.</title>
        <authorList>
            <person name="Herlambang A."/>
            <person name="Guo Y."/>
            <person name="Takashima Y."/>
            <person name="Narisawa K."/>
            <person name="Ohta H."/>
            <person name="Nishizawa T."/>
        </authorList>
    </citation>
    <scope>NUCLEOTIDE SEQUENCE</scope>
    <source>
        <strain evidence="1">E1425</strain>
    </source>
</reference>
<protein>
    <submittedName>
        <fullName evidence="1">Uncharacterized protein</fullName>
    </submittedName>
</protein>
<accession>A0A9P3LWI3</accession>
<organism evidence="1 2">
    <name type="scientific">Entomortierella parvispora</name>
    <dbReference type="NCBI Taxonomy" id="205924"/>
    <lineage>
        <taxon>Eukaryota</taxon>
        <taxon>Fungi</taxon>
        <taxon>Fungi incertae sedis</taxon>
        <taxon>Mucoromycota</taxon>
        <taxon>Mortierellomycotina</taxon>
        <taxon>Mortierellomycetes</taxon>
        <taxon>Mortierellales</taxon>
        <taxon>Mortierellaceae</taxon>
        <taxon>Entomortierella</taxon>
    </lineage>
</organism>
<reference evidence="1" key="1">
    <citation type="submission" date="2021-11" db="EMBL/GenBank/DDBJ databases">
        <authorList>
            <person name="Herlambang A."/>
            <person name="Guo Y."/>
            <person name="Takashima Y."/>
            <person name="Nishizawa T."/>
        </authorList>
    </citation>
    <scope>NUCLEOTIDE SEQUENCE</scope>
    <source>
        <strain evidence="1">E1425</strain>
    </source>
</reference>
<dbReference type="Proteomes" id="UP000827284">
    <property type="component" value="Unassembled WGS sequence"/>
</dbReference>
<proteinExistence type="predicted"/>
<dbReference type="OrthoDB" id="2436092at2759"/>
<dbReference type="EMBL" id="BQFW01000007">
    <property type="protein sequence ID" value="GJJ73286.1"/>
    <property type="molecule type" value="Genomic_DNA"/>
</dbReference>
<sequence>MSPTLTLTNPKQNAVFHVNDNVLVKATVTGGKSSELYKKNPVVQLTLQKNLAHPGPSSPLGSTHIRDLVDHGFTFKVLKKYLVISVKTSFYVFASYKDQGTDETAQSGVFTLKK</sequence>
<evidence type="ECO:0000313" key="1">
    <source>
        <dbReference type="EMBL" id="GJJ73286.1"/>
    </source>
</evidence>
<comment type="caution">
    <text evidence="1">The sequence shown here is derived from an EMBL/GenBank/DDBJ whole genome shotgun (WGS) entry which is preliminary data.</text>
</comment>
<evidence type="ECO:0000313" key="2">
    <source>
        <dbReference type="Proteomes" id="UP000827284"/>
    </source>
</evidence>
<dbReference type="AlphaFoldDB" id="A0A9P3LWI3"/>
<gene>
    <name evidence="1" type="ORF">EMPS_05644</name>
</gene>
<keyword evidence="2" id="KW-1185">Reference proteome</keyword>
<name>A0A9P3LWI3_9FUNG</name>